<evidence type="ECO:0000313" key="1">
    <source>
        <dbReference type="EMBL" id="GAA5815974.1"/>
    </source>
</evidence>
<reference evidence="1 2" key="1">
    <citation type="submission" date="2024-04" db="EMBL/GenBank/DDBJ databases">
        <title>genome sequences of Mucor flavus KT1a and Helicostylum pulchrum KT1b strains isolated from the surface of a dry-aged beef.</title>
        <authorList>
            <person name="Toyotome T."/>
            <person name="Hosono M."/>
            <person name="Torimaru M."/>
            <person name="Fukuda K."/>
            <person name="Mikami N."/>
        </authorList>
    </citation>
    <scope>NUCLEOTIDE SEQUENCE [LARGE SCALE GENOMIC DNA]</scope>
    <source>
        <strain evidence="1 2">KT1a</strain>
    </source>
</reference>
<comment type="caution">
    <text evidence="1">The sequence shown here is derived from an EMBL/GenBank/DDBJ whole genome shotgun (WGS) entry which is preliminary data.</text>
</comment>
<accession>A0ABP9ZA16</accession>
<keyword evidence="2" id="KW-1185">Reference proteome</keyword>
<protein>
    <submittedName>
        <fullName evidence="1">Uncharacterized protein</fullName>
    </submittedName>
</protein>
<name>A0ABP9ZA16_9FUNG</name>
<dbReference type="EMBL" id="BAABUK010000029">
    <property type="protein sequence ID" value="GAA5815974.1"/>
    <property type="molecule type" value="Genomic_DNA"/>
</dbReference>
<evidence type="ECO:0000313" key="2">
    <source>
        <dbReference type="Proteomes" id="UP001473302"/>
    </source>
</evidence>
<dbReference type="Proteomes" id="UP001473302">
    <property type="component" value="Unassembled WGS sequence"/>
</dbReference>
<gene>
    <name evidence="1" type="ORF">MFLAVUS_009493</name>
</gene>
<sequence>MKLWGEVLKLSVGDSSEPYVNWGETSTDTTAVVKRINNDNKPHTIGCKVDGRIVCKLSKVVDTCHVEAARASYSLDKIHSGSFKLAAESKCMTDDIAMSGKLKKQKAVVLQNMQIFGKQAEVCALKFVDRGLYVNRVKLDLPSCSKIFGRGDTDDDNSKYCSLEWMTGTFLPPTNKPALLPKQLLTSPTTLSKNRSLKRKLPEFYLDDDTKVTSKFNKKD</sequence>
<organism evidence="1 2">
    <name type="scientific">Mucor flavus</name>
    <dbReference type="NCBI Taxonomy" id="439312"/>
    <lineage>
        <taxon>Eukaryota</taxon>
        <taxon>Fungi</taxon>
        <taxon>Fungi incertae sedis</taxon>
        <taxon>Mucoromycota</taxon>
        <taxon>Mucoromycotina</taxon>
        <taxon>Mucoromycetes</taxon>
        <taxon>Mucorales</taxon>
        <taxon>Mucorineae</taxon>
        <taxon>Mucoraceae</taxon>
        <taxon>Mucor</taxon>
    </lineage>
</organism>
<proteinExistence type="predicted"/>